<evidence type="ECO:0000256" key="1">
    <source>
        <dbReference type="ARBA" id="ARBA00023015"/>
    </source>
</evidence>
<dbReference type="PANTHER" id="PTHR42756">
    <property type="entry name" value="TRANSCRIPTIONAL REGULATOR, MARR"/>
    <property type="match status" value="1"/>
</dbReference>
<gene>
    <name evidence="5" type="ORF">GXP67_32780</name>
</gene>
<proteinExistence type="predicted"/>
<dbReference type="RefSeq" id="WP_162447034.1">
    <property type="nucleotide sequence ID" value="NZ_CP048222.1"/>
</dbReference>
<dbReference type="PROSITE" id="PS50995">
    <property type="entry name" value="HTH_MARR_2"/>
    <property type="match status" value="1"/>
</dbReference>
<feature type="domain" description="HTH marR-type" evidence="4">
    <location>
        <begin position="6"/>
        <end position="143"/>
    </location>
</feature>
<evidence type="ECO:0000256" key="2">
    <source>
        <dbReference type="ARBA" id="ARBA00023125"/>
    </source>
</evidence>
<keyword evidence="1" id="KW-0805">Transcription regulation</keyword>
<protein>
    <submittedName>
        <fullName evidence="5">MarR family transcriptional regulator</fullName>
    </submittedName>
</protein>
<dbReference type="InterPro" id="IPR036390">
    <property type="entry name" value="WH_DNA-bd_sf"/>
</dbReference>
<name>A0A6C0GSI4_9BACT</name>
<evidence type="ECO:0000313" key="5">
    <source>
        <dbReference type="EMBL" id="QHT71091.1"/>
    </source>
</evidence>
<dbReference type="GO" id="GO:0003700">
    <property type="term" value="F:DNA-binding transcription factor activity"/>
    <property type="evidence" value="ECO:0007669"/>
    <property type="project" value="InterPro"/>
</dbReference>
<dbReference type="GO" id="GO:0003677">
    <property type="term" value="F:DNA binding"/>
    <property type="evidence" value="ECO:0007669"/>
    <property type="project" value="UniProtKB-KW"/>
</dbReference>
<dbReference type="Pfam" id="PF01047">
    <property type="entry name" value="MarR"/>
    <property type="match status" value="1"/>
</dbReference>
<keyword evidence="3" id="KW-0804">Transcription</keyword>
<dbReference type="InterPro" id="IPR000835">
    <property type="entry name" value="HTH_MarR-typ"/>
</dbReference>
<evidence type="ECO:0000259" key="4">
    <source>
        <dbReference type="PROSITE" id="PS50995"/>
    </source>
</evidence>
<dbReference type="AlphaFoldDB" id="A0A6C0GSI4"/>
<dbReference type="Proteomes" id="UP000480178">
    <property type="component" value="Chromosome"/>
</dbReference>
<sequence length="161" mass="18072">MPREFDQKTIASINSMARQFSDATILMHEAIAREVGLSGTDHKYLGILIQQGEMTAGELARFTGLTTGAVTGLIDRFEKKGLVSRRFDKEDRRKVVIVPDTEKANSLLRGIFSQIQTKTLDMLSNFNEQELTIIERYLTAAIAMMKETTTQLNENAKNTTL</sequence>
<dbReference type="InterPro" id="IPR011991">
    <property type="entry name" value="ArsR-like_HTH"/>
</dbReference>
<dbReference type="Gene3D" id="1.10.10.10">
    <property type="entry name" value="Winged helix-like DNA-binding domain superfamily/Winged helix DNA-binding domain"/>
    <property type="match status" value="1"/>
</dbReference>
<dbReference type="EMBL" id="CP048222">
    <property type="protein sequence ID" value="QHT71091.1"/>
    <property type="molecule type" value="Genomic_DNA"/>
</dbReference>
<dbReference type="InterPro" id="IPR036388">
    <property type="entry name" value="WH-like_DNA-bd_sf"/>
</dbReference>
<keyword evidence="2" id="KW-0238">DNA-binding</keyword>
<accession>A0A6C0GSI4</accession>
<evidence type="ECO:0000256" key="3">
    <source>
        <dbReference type="ARBA" id="ARBA00023163"/>
    </source>
</evidence>
<dbReference type="CDD" id="cd00090">
    <property type="entry name" value="HTH_ARSR"/>
    <property type="match status" value="1"/>
</dbReference>
<keyword evidence="6" id="KW-1185">Reference proteome</keyword>
<dbReference type="SMART" id="SM00347">
    <property type="entry name" value="HTH_MARR"/>
    <property type="match status" value="1"/>
</dbReference>
<reference evidence="5 6" key="1">
    <citation type="submission" date="2020-01" db="EMBL/GenBank/DDBJ databases">
        <authorList>
            <person name="Kim M.K."/>
        </authorList>
    </citation>
    <scope>NUCLEOTIDE SEQUENCE [LARGE SCALE GENOMIC DNA]</scope>
    <source>
        <strain evidence="5 6">172606-1</strain>
    </source>
</reference>
<dbReference type="SUPFAM" id="SSF46785">
    <property type="entry name" value="Winged helix' DNA-binding domain"/>
    <property type="match status" value="1"/>
</dbReference>
<dbReference type="KEGG" id="rhoz:GXP67_32780"/>
<dbReference type="PANTHER" id="PTHR42756:SF1">
    <property type="entry name" value="TRANSCRIPTIONAL REPRESSOR OF EMRAB OPERON"/>
    <property type="match status" value="1"/>
</dbReference>
<organism evidence="5 6">
    <name type="scientific">Rhodocytophaga rosea</name>
    <dbReference type="NCBI Taxonomy" id="2704465"/>
    <lineage>
        <taxon>Bacteria</taxon>
        <taxon>Pseudomonadati</taxon>
        <taxon>Bacteroidota</taxon>
        <taxon>Cytophagia</taxon>
        <taxon>Cytophagales</taxon>
        <taxon>Rhodocytophagaceae</taxon>
        <taxon>Rhodocytophaga</taxon>
    </lineage>
</organism>
<evidence type="ECO:0000313" key="6">
    <source>
        <dbReference type="Proteomes" id="UP000480178"/>
    </source>
</evidence>